<organism evidence="1 2">
    <name type="scientific">Leucocoprinus birnbaumii</name>
    <dbReference type="NCBI Taxonomy" id="56174"/>
    <lineage>
        <taxon>Eukaryota</taxon>
        <taxon>Fungi</taxon>
        <taxon>Dikarya</taxon>
        <taxon>Basidiomycota</taxon>
        <taxon>Agaricomycotina</taxon>
        <taxon>Agaricomycetes</taxon>
        <taxon>Agaricomycetidae</taxon>
        <taxon>Agaricales</taxon>
        <taxon>Agaricineae</taxon>
        <taxon>Agaricaceae</taxon>
        <taxon>Leucocoprinus</taxon>
    </lineage>
</organism>
<comment type="caution">
    <text evidence="1">The sequence shown here is derived from an EMBL/GenBank/DDBJ whole genome shotgun (WGS) entry which is preliminary data.</text>
</comment>
<dbReference type="AlphaFoldDB" id="A0AAD5VMM8"/>
<gene>
    <name evidence="1" type="ORF">NP233_g8336</name>
</gene>
<name>A0AAD5VMM8_9AGAR</name>
<evidence type="ECO:0000313" key="2">
    <source>
        <dbReference type="Proteomes" id="UP001213000"/>
    </source>
</evidence>
<evidence type="ECO:0000313" key="1">
    <source>
        <dbReference type="EMBL" id="KAJ3564378.1"/>
    </source>
</evidence>
<dbReference type="EMBL" id="JANIEX010000668">
    <property type="protein sequence ID" value="KAJ3564378.1"/>
    <property type="molecule type" value="Genomic_DNA"/>
</dbReference>
<sequence length="122" mass="12788">MTFRVEGDIEDIEDIGIGPELLVRVHIEEESTEEWNDDENDEGEVLDCETADPRLLDRTAHVQAVLALAAPSIVLVVARVHVAAGNDVAGAANGACYGGVDVAGFAVGEAAVGVAVPEERSH</sequence>
<dbReference type="Proteomes" id="UP001213000">
    <property type="component" value="Unassembled WGS sequence"/>
</dbReference>
<accession>A0AAD5VMM8</accession>
<keyword evidence="2" id="KW-1185">Reference proteome</keyword>
<protein>
    <submittedName>
        <fullName evidence="1">Uncharacterized protein</fullName>
    </submittedName>
</protein>
<reference evidence="1" key="1">
    <citation type="submission" date="2022-07" db="EMBL/GenBank/DDBJ databases">
        <title>Genome Sequence of Leucocoprinus birnbaumii.</title>
        <authorList>
            <person name="Buettner E."/>
        </authorList>
    </citation>
    <scope>NUCLEOTIDE SEQUENCE</scope>
    <source>
        <strain evidence="1">VT141</strain>
    </source>
</reference>
<proteinExistence type="predicted"/>